<dbReference type="InterPro" id="IPR051854">
    <property type="entry name" value="Rho-type_GAP"/>
</dbReference>
<dbReference type="GO" id="GO:0046872">
    <property type="term" value="F:metal ion binding"/>
    <property type="evidence" value="ECO:0007669"/>
    <property type="project" value="UniProtKB-KW"/>
</dbReference>
<keyword evidence="1" id="KW-0343">GTPase activation</keyword>
<dbReference type="PRINTS" id="PR00401">
    <property type="entry name" value="SH2DOMAIN"/>
</dbReference>
<dbReference type="SUPFAM" id="SSF57889">
    <property type="entry name" value="Cysteine-rich domain"/>
    <property type="match status" value="1"/>
</dbReference>
<gene>
    <name evidence="10" type="ORF">OTU49_015170</name>
</gene>
<dbReference type="FunFam" id="3.30.505.10:FF:000080">
    <property type="entry name" value="Pi3K21B, isoform C"/>
    <property type="match status" value="1"/>
</dbReference>
<dbReference type="EMBL" id="JARKIK010000008">
    <property type="protein sequence ID" value="KAK8749988.1"/>
    <property type="molecule type" value="Genomic_DNA"/>
</dbReference>
<dbReference type="CDD" id="cd20830">
    <property type="entry name" value="C1_PIK3R-like_rpt2"/>
    <property type="match status" value="1"/>
</dbReference>
<dbReference type="Pfam" id="PF07647">
    <property type="entry name" value="SAM_2"/>
    <property type="match status" value="1"/>
</dbReference>
<dbReference type="Gene3D" id="1.10.150.50">
    <property type="entry name" value="Transcription Factor, Ets-1"/>
    <property type="match status" value="1"/>
</dbReference>
<evidence type="ECO:0000259" key="9">
    <source>
        <dbReference type="PROSITE" id="PS50238"/>
    </source>
</evidence>
<dbReference type="Pfam" id="PF16454">
    <property type="entry name" value="PI3K_P85_iSH2"/>
    <property type="match status" value="1"/>
</dbReference>
<dbReference type="InterPro" id="IPR046349">
    <property type="entry name" value="C1-like_sf"/>
</dbReference>
<proteinExistence type="predicted"/>
<comment type="caution">
    <text evidence="10">The sequence shown here is derived from an EMBL/GenBank/DDBJ whole genome shotgun (WGS) entry which is preliminary data.</text>
</comment>
<feature type="domain" description="SH2" evidence="6">
    <location>
        <begin position="913"/>
        <end position="1006"/>
    </location>
</feature>
<feature type="domain" description="SH2" evidence="6">
    <location>
        <begin position="635"/>
        <end position="729"/>
    </location>
</feature>
<dbReference type="PANTHER" id="PTHR46075">
    <property type="entry name" value="CHIMERIN FAMILY MEMBER"/>
    <property type="match status" value="1"/>
</dbReference>
<keyword evidence="2" id="KW-0479">Metal-binding</keyword>
<dbReference type="InterPro" id="IPR002219">
    <property type="entry name" value="PKC_DAG/PE"/>
</dbReference>
<dbReference type="Gene3D" id="1.10.555.10">
    <property type="entry name" value="Rho GTPase activation protein"/>
    <property type="match status" value="1"/>
</dbReference>
<dbReference type="Gene3D" id="3.30.505.10">
    <property type="entry name" value="SH2 domain"/>
    <property type="match status" value="2"/>
</dbReference>
<dbReference type="Gene3D" id="1.10.287.1490">
    <property type="match status" value="1"/>
</dbReference>
<evidence type="ECO:0000259" key="6">
    <source>
        <dbReference type="PROSITE" id="PS50001"/>
    </source>
</evidence>
<keyword evidence="4" id="KW-0727">SH2 domain</keyword>
<dbReference type="SMART" id="SM00454">
    <property type="entry name" value="SAM"/>
    <property type="match status" value="1"/>
</dbReference>
<dbReference type="InterPro" id="IPR008936">
    <property type="entry name" value="Rho_GTPase_activation_prot"/>
</dbReference>
<feature type="compositionally biased region" description="Low complexity" evidence="5">
    <location>
        <begin position="29"/>
        <end position="55"/>
    </location>
</feature>
<evidence type="ECO:0000256" key="1">
    <source>
        <dbReference type="ARBA" id="ARBA00022468"/>
    </source>
</evidence>
<keyword evidence="3" id="KW-0862">Zinc</keyword>
<dbReference type="SMART" id="SM00109">
    <property type="entry name" value="C1"/>
    <property type="match status" value="1"/>
</dbReference>
<feature type="region of interest" description="Disordered" evidence="5">
    <location>
        <begin position="26"/>
        <end position="55"/>
    </location>
</feature>
<dbReference type="InterPro" id="IPR036860">
    <property type="entry name" value="SH2_dom_sf"/>
</dbReference>
<dbReference type="InterPro" id="IPR035022">
    <property type="entry name" value="PI3kinase_P85_nSH2"/>
</dbReference>
<evidence type="ECO:0000256" key="3">
    <source>
        <dbReference type="ARBA" id="ARBA00022833"/>
    </source>
</evidence>
<dbReference type="PANTHER" id="PTHR46075:SF5">
    <property type="entry name" value="PHOSPHATIDYLINOSITOL 3-KINASE REGULATORY SUBUNIT ALPHA"/>
    <property type="match status" value="1"/>
</dbReference>
<dbReference type="SUPFAM" id="SSF47769">
    <property type="entry name" value="SAM/Pointed domain"/>
    <property type="match status" value="1"/>
</dbReference>
<dbReference type="Pfam" id="PF00017">
    <property type="entry name" value="SH2"/>
    <property type="match status" value="2"/>
</dbReference>
<evidence type="ECO:0008006" key="12">
    <source>
        <dbReference type="Google" id="ProtNLM"/>
    </source>
</evidence>
<dbReference type="InterPro" id="IPR000980">
    <property type="entry name" value="SH2"/>
</dbReference>
<evidence type="ECO:0000313" key="11">
    <source>
        <dbReference type="Proteomes" id="UP001445076"/>
    </source>
</evidence>
<dbReference type="PRINTS" id="PR00678">
    <property type="entry name" value="PI3KINASEP85"/>
</dbReference>
<dbReference type="Gene3D" id="3.30.60.20">
    <property type="match status" value="1"/>
</dbReference>
<dbReference type="FunFam" id="3.30.505.10:FF:000100">
    <property type="entry name" value="phosphatidylinositol 3-kinase regulatory subunit gamma"/>
    <property type="match status" value="1"/>
</dbReference>
<evidence type="ECO:0000256" key="2">
    <source>
        <dbReference type="ARBA" id="ARBA00022723"/>
    </source>
</evidence>
<dbReference type="SUPFAM" id="SSF48350">
    <property type="entry name" value="GTPase activation domain, GAP"/>
    <property type="match status" value="1"/>
</dbReference>
<dbReference type="PROSITE" id="PS50105">
    <property type="entry name" value="SAM_DOMAIN"/>
    <property type="match status" value="1"/>
</dbReference>
<dbReference type="InterPro" id="IPR000198">
    <property type="entry name" value="RhoGAP_dom"/>
</dbReference>
<dbReference type="PROSITE" id="PS00479">
    <property type="entry name" value="ZF_DAG_PE_1"/>
    <property type="match status" value="1"/>
</dbReference>
<sequence length="1010" mass="113220">MSSGSNGKMLDTGLLYEAMKARPIPCPPVTHTHAHAGATPTQGGSPTSTMSASPTTTSAIGLYDTENNLNKGGNGDKGYTDKHVLNIDKENYMLKCGPPPTPMCLRTPSTAPTEQILFNVTTSSECRSSVLTCLCRAQSVNGGTLLYSTAGGSHSHSNGTSPNQHNVCHTVSSLLPLVECRACFHNVCTTFSSNHPCARPYHTLPPPTLTSDVPISQWSSSNVVDWMATLNLAPYTELFKAKDIKGIDLLTLDRDKLGNMGIKDEFHQKAILVCIDQLQNEFRDGESKASSGIGGADCSTPASHHNLRNHSFYDLHRCDKCGLYLRGFIHQGQFCQDCGLIAHRTCAATGLPPCVKQSSKYFRRILLSSVFGLSLCTQFTPGESPAPLLLVRCCQEIVFRAKSDPNLDPYRLYRTPPQQETLAQLRQDCDEDMCNVDLSTYEPHVIAYLIKRYLRELPEPVIPETFYDRFIEATRIHNDDQCAKCMAQMVKELNSHHFYTLQFLMSHFLQLCQLQVGRGILDPPTLLIQSLCHVLLRPPWEKIVELARNTEAHMRIVEIMLKKVDWGEKVPTFAPAPALPPRPRPSVTTYPVFVEDSSPRSPATGQPPPPVNTTTLSFYSNIPTNAPKALQEAEWYWGTISREDVNVLMKDTKDGTFLVRDASTGNEEYTLTLRKGGSNKLIKICHHSGKYGFTEPYTFNSVVDLVNYCCQQSLIQFNKALDIRLLHPVSRFHGEESESARMRVEDILGRLNDLNKQYLSKTAQYNSAYEKQQALAQDIQLSRQALDGFTETILWIEDHLKLHEKFKVEAQPHEVHDLLTNQQVLLGRLDKVREAHSQQENHFSALKRESLSVERQATSFKLDVMKLAKQMDHLKNLLLSRGLSADMMDQWLDQSDPSQTPQPCPELNNESLWHDDACSRERAVNLLNNKPDGTFLIRMAQNGGYALSIACNKEVQHCRIYEGGHGYGFAEPFLIYPTLRDLVLHYSENSLLMHNDLLNTPLKYPALMNS</sequence>
<dbReference type="CDD" id="cd00159">
    <property type="entry name" value="RhoGAP"/>
    <property type="match status" value="1"/>
</dbReference>
<protein>
    <recommendedName>
        <fullName evidence="12">Phosphatidylinositol 3-kinase regulatory subunit alpha</fullName>
    </recommendedName>
</protein>
<evidence type="ECO:0000256" key="5">
    <source>
        <dbReference type="SAM" id="MobiDB-lite"/>
    </source>
</evidence>
<evidence type="ECO:0000259" key="8">
    <source>
        <dbReference type="PROSITE" id="PS50105"/>
    </source>
</evidence>
<dbReference type="GO" id="GO:0007165">
    <property type="term" value="P:signal transduction"/>
    <property type="evidence" value="ECO:0007669"/>
    <property type="project" value="InterPro"/>
</dbReference>
<feature type="domain" description="Rho-GAP" evidence="9">
    <location>
        <begin position="373"/>
        <end position="568"/>
    </location>
</feature>
<accession>A0AAW0YDB0</accession>
<dbReference type="SMART" id="SM00252">
    <property type="entry name" value="SH2"/>
    <property type="match status" value="2"/>
</dbReference>
<dbReference type="Pfam" id="PF00130">
    <property type="entry name" value="C1_1"/>
    <property type="match status" value="1"/>
</dbReference>
<evidence type="ECO:0000313" key="10">
    <source>
        <dbReference type="EMBL" id="KAK8749988.1"/>
    </source>
</evidence>
<name>A0AAW0YDB0_CHEQU</name>
<dbReference type="InterPro" id="IPR032498">
    <property type="entry name" value="PI3K_P85_iSH2"/>
</dbReference>
<dbReference type="PROSITE" id="PS50238">
    <property type="entry name" value="RHOGAP"/>
    <property type="match status" value="1"/>
</dbReference>
<reference evidence="10 11" key="1">
    <citation type="journal article" date="2024" name="BMC Genomics">
        <title>Genome assembly of redclaw crayfish (Cherax quadricarinatus) provides insights into its immune adaptation and hypoxia tolerance.</title>
        <authorList>
            <person name="Liu Z."/>
            <person name="Zheng J."/>
            <person name="Li H."/>
            <person name="Fang K."/>
            <person name="Wang S."/>
            <person name="He J."/>
            <person name="Zhou D."/>
            <person name="Weng S."/>
            <person name="Chi M."/>
            <person name="Gu Z."/>
            <person name="He J."/>
            <person name="Li F."/>
            <person name="Wang M."/>
        </authorList>
    </citation>
    <scope>NUCLEOTIDE SEQUENCE [LARGE SCALE GENOMIC DNA]</scope>
    <source>
        <strain evidence="10">ZL_2023a</strain>
    </source>
</reference>
<dbReference type="Pfam" id="PF00620">
    <property type="entry name" value="RhoGAP"/>
    <property type="match status" value="1"/>
</dbReference>
<dbReference type="PROSITE" id="PS50081">
    <property type="entry name" value="ZF_DAG_PE_2"/>
    <property type="match status" value="1"/>
</dbReference>
<dbReference type="InterPro" id="IPR001660">
    <property type="entry name" value="SAM"/>
</dbReference>
<keyword evidence="11" id="KW-1185">Reference proteome</keyword>
<feature type="domain" description="SAM" evidence="8">
    <location>
        <begin position="218"/>
        <end position="281"/>
    </location>
</feature>
<evidence type="ECO:0000256" key="4">
    <source>
        <dbReference type="PROSITE-ProRule" id="PRU00191"/>
    </source>
</evidence>
<organism evidence="10 11">
    <name type="scientific">Cherax quadricarinatus</name>
    <name type="common">Australian red claw crayfish</name>
    <dbReference type="NCBI Taxonomy" id="27406"/>
    <lineage>
        <taxon>Eukaryota</taxon>
        <taxon>Metazoa</taxon>
        <taxon>Ecdysozoa</taxon>
        <taxon>Arthropoda</taxon>
        <taxon>Crustacea</taxon>
        <taxon>Multicrustacea</taxon>
        <taxon>Malacostraca</taxon>
        <taxon>Eumalacostraca</taxon>
        <taxon>Eucarida</taxon>
        <taxon>Decapoda</taxon>
        <taxon>Pleocyemata</taxon>
        <taxon>Astacidea</taxon>
        <taxon>Parastacoidea</taxon>
        <taxon>Parastacidae</taxon>
        <taxon>Cherax</taxon>
    </lineage>
</organism>
<dbReference type="GO" id="GO:0005096">
    <property type="term" value="F:GTPase activator activity"/>
    <property type="evidence" value="ECO:0007669"/>
    <property type="project" value="UniProtKB-KW"/>
</dbReference>
<evidence type="ECO:0000259" key="7">
    <source>
        <dbReference type="PROSITE" id="PS50081"/>
    </source>
</evidence>
<dbReference type="PROSITE" id="PS50001">
    <property type="entry name" value="SH2"/>
    <property type="match status" value="2"/>
</dbReference>
<feature type="domain" description="Phorbol-ester/DAG-type" evidence="7">
    <location>
        <begin position="304"/>
        <end position="354"/>
    </location>
</feature>
<dbReference type="InterPro" id="IPR013761">
    <property type="entry name" value="SAM/pointed_sf"/>
</dbReference>
<dbReference type="Proteomes" id="UP001445076">
    <property type="component" value="Unassembled WGS sequence"/>
</dbReference>
<dbReference type="SMART" id="SM00324">
    <property type="entry name" value="RhoGAP"/>
    <property type="match status" value="1"/>
</dbReference>
<dbReference type="SUPFAM" id="SSF55550">
    <property type="entry name" value="SH2 domain"/>
    <property type="match status" value="2"/>
</dbReference>
<dbReference type="CDD" id="cd09942">
    <property type="entry name" value="SH2_nSH2_p85_like"/>
    <property type="match status" value="1"/>
</dbReference>
<dbReference type="AlphaFoldDB" id="A0AAW0YDB0"/>